<dbReference type="InterPro" id="IPR041698">
    <property type="entry name" value="Methyltransf_25"/>
</dbReference>
<dbReference type="InterPro" id="IPR029063">
    <property type="entry name" value="SAM-dependent_MTases_sf"/>
</dbReference>
<dbReference type="AlphaFoldDB" id="A0A7D6VBP2"/>
<dbReference type="GO" id="GO:0008168">
    <property type="term" value="F:methyltransferase activity"/>
    <property type="evidence" value="ECO:0007669"/>
    <property type="project" value="UniProtKB-KW"/>
</dbReference>
<evidence type="ECO:0000313" key="2">
    <source>
        <dbReference type="EMBL" id="QLY29077.1"/>
    </source>
</evidence>
<accession>A0A7D6VBP2</accession>
<feature type="domain" description="Methyltransferase" evidence="1">
    <location>
        <begin position="58"/>
        <end position="149"/>
    </location>
</feature>
<dbReference type="GO" id="GO:0032259">
    <property type="term" value="P:methylation"/>
    <property type="evidence" value="ECO:0007669"/>
    <property type="project" value="UniProtKB-KW"/>
</dbReference>
<dbReference type="KEGG" id="nhu:H0264_27740"/>
<evidence type="ECO:0000259" key="1">
    <source>
        <dbReference type="Pfam" id="PF13649"/>
    </source>
</evidence>
<proteinExistence type="predicted"/>
<name>A0A7D6VBP2_9NOCA</name>
<dbReference type="Pfam" id="PF13649">
    <property type="entry name" value="Methyltransf_25"/>
    <property type="match status" value="1"/>
</dbReference>
<dbReference type="EMBL" id="CP059399">
    <property type="protein sequence ID" value="QLY29077.1"/>
    <property type="molecule type" value="Genomic_DNA"/>
</dbReference>
<keyword evidence="3" id="KW-1185">Reference proteome</keyword>
<organism evidence="2 3">
    <name type="scientific">Nocardia huaxiensis</name>
    <dbReference type="NCBI Taxonomy" id="2755382"/>
    <lineage>
        <taxon>Bacteria</taxon>
        <taxon>Bacillati</taxon>
        <taxon>Actinomycetota</taxon>
        <taxon>Actinomycetes</taxon>
        <taxon>Mycobacteriales</taxon>
        <taxon>Nocardiaceae</taxon>
        <taxon>Nocardia</taxon>
    </lineage>
</organism>
<dbReference type="CDD" id="cd02440">
    <property type="entry name" value="AdoMet_MTases"/>
    <property type="match status" value="1"/>
</dbReference>
<dbReference type="SUPFAM" id="SSF53335">
    <property type="entry name" value="S-adenosyl-L-methionine-dependent methyltransferases"/>
    <property type="match status" value="1"/>
</dbReference>
<keyword evidence="2" id="KW-0808">Transferase</keyword>
<dbReference type="Gene3D" id="3.40.50.150">
    <property type="entry name" value="Vaccinia Virus protein VP39"/>
    <property type="match status" value="1"/>
</dbReference>
<dbReference type="Proteomes" id="UP000515512">
    <property type="component" value="Chromosome"/>
</dbReference>
<protein>
    <submittedName>
        <fullName evidence="2">Class I SAM-dependent methyltransferase</fullName>
    </submittedName>
</protein>
<reference evidence="2 3" key="1">
    <citation type="submission" date="2020-07" db="EMBL/GenBank/DDBJ databases">
        <authorList>
            <person name="Zhuang K."/>
            <person name="Ran Y."/>
        </authorList>
    </citation>
    <scope>NUCLEOTIDE SEQUENCE [LARGE SCALE GENOMIC DNA]</scope>
    <source>
        <strain evidence="2 3">WCH-YHL-001</strain>
    </source>
</reference>
<evidence type="ECO:0000313" key="3">
    <source>
        <dbReference type="Proteomes" id="UP000515512"/>
    </source>
</evidence>
<keyword evidence="2" id="KW-0489">Methyltransferase</keyword>
<gene>
    <name evidence="2" type="ORF">H0264_27740</name>
</gene>
<sequence length="276" mass="30648">MTPVDAVDRIDPLRANRDNWDARAPIHAASQFYRGRDSAFWFAPFEWDVLGDVRDRDVLHLQCHLGTETIEFAKRGARATGLDFSPESLRYARELAGDTVEYVCADVHDAVTALSNRQFDIVYTGKGALCYLPDLPRWAAVTADLLRPGALLYIVEFHPLLHALDLTPPPGADPEALLLTDDYLGTHGTKARNSPRTYTDGPHLPTATAAFEWRHGLGDVITALLSAGLRITALHESDTLPWPRWPHMRPTPTGWYRLPPESPALPLLYGLAATKP</sequence>